<dbReference type="PANTHER" id="PTHR47429:SF2">
    <property type="entry name" value="PROTEIN TWIN LOV 1"/>
    <property type="match status" value="1"/>
</dbReference>
<organism evidence="7 8">
    <name type="scientific">Kistimonas scapharcae</name>
    <dbReference type="NCBI Taxonomy" id="1036133"/>
    <lineage>
        <taxon>Bacteria</taxon>
        <taxon>Pseudomonadati</taxon>
        <taxon>Pseudomonadota</taxon>
        <taxon>Gammaproteobacteria</taxon>
        <taxon>Oceanospirillales</taxon>
        <taxon>Endozoicomonadaceae</taxon>
        <taxon>Kistimonas</taxon>
    </lineage>
</organism>
<gene>
    <name evidence="7" type="ORF">GCM10023116_02820</name>
</gene>
<dbReference type="SUPFAM" id="SSF55785">
    <property type="entry name" value="PYP-like sensor domain (PAS domain)"/>
    <property type="match status" value="1"/>
</dbReference>
<dbReference type="SMART" id="SM00086">
    <property type="entry name" value="PAC"/>
    <property type="match status" value="1"/>
</dbReference>
<evidence type="ECO:0000313" key="7">
    <source>
        <dbReference type="EMBL" id="GAA4648020.1"/>
    </source>
</evidence>
<dbReference type="EMBL" id="BAABFL010000016">
    <property type="protein sequence ID" value="GAA4648020.1"/>
    <property type="molecule type" value="Genomic_DNA"/>
</dbReference>
<dbReference type="RefSeq" id="WP_345193116.1">
    <property type="nucleotide sequence ID" value="NZ_BAABFL010000016.1"/>
</dbReference>
<accession>A0ABP8UYU4</accession>
<keyword evidence="2" id="KW-0288">FMN</keyword>
<evidence type="ECO:0000256" key="1">
    <source>
        <dbReference type="ARBA" id="ARBA00022630"/>
    </source>
</evidence>
<evidence type="ECO:0000256" key="4">
    <source>
        <dbReference type="SAM" id="Coils"/>
    </source>
</evidence>
<dbReference type="Gene3D" id="3.30.450.20">
    <property type="entry name" value="PAS domain"/>
    <property type="match status" value="1"/>
</dbReference>
<feature type="domain" description="PAS" evidence="5">
    <location>
        <begin position="3"/>
        <end position="76"/>
    </location>
</feature>
<name>A0ABP8UYU4_9GAMM</name>
<dbReference type="InterPro" id="IPR000014">
    <property type="entry name" value="PAS"/>
</dbReference>
<dbReference type="InterPro" id="IPR001610">
    <property type="entry name" value="PAC"/>
</dbReference>
<evidence type="ECO:0000256" key="3">
    <source>
        <dbReference type="ARBA" id="ARBA00022991"/>
    </source>
</evidence>
<keyword evidence="3" id="KW-0157">Chromophore</keyword>
<evidence type="ECO:0000259" key="5">
    <source>
        <dbReference type="PROSITE" id="PS50112"/>
    </source>
</evidence>
<evidence type="ECO:0000313" key="8">
    <source>
        <dbReference type="Proteomes" id="UP001500604"/>
    </source>
</evidence>
<keyword evidence="8" id="KW-1185">Reference proteome</keyword>
<keyword evidence="4" id="KW-0175">Coiled coil</keyword>
<dbReference type="NCBIfam" id="TIGR00229">
    <property type="entry name" value="sensory_box"/>
    <property type="match status" value="1"/>
</dbReference>
<protein>
    <recommendedName>
        <fullName evidence="9">Histidine kinase</fullName>
    </recommendedName>
</protein>
<dbReference type="PROSITE" id="PS50113">
    <property type="entry name" value="PAC"/>
    <property type="match status" value="1"/>
</dbReference>
<dbReference type="Proteomes" id="UP001500604">
    <property type="component" value="Unassembled WGS sequence"/>
</dbReference>
<comment type="caution">
    <text evidence="7">The sequence shown here is derived from an EMBL/GenBank/DDBJ whole genome shotgun (WGS) entry which is preliminary data.</text>
</comment>
<reference evidence="8" key="1">
    <citation type="journal article" date="2019" name="Int. J. Syst. Evol. Microbiol.">
        <title>The Global Catalogue of Microorganisms (GCM) 10K type strain sequencing project: providing services to taxonomists for standard genome sequencing and annotation.</title>
        <authorList>
            <consortium name="The Broad Institute Genomics Platform"/>
            <consortium name="The Broad Institute Genome Sequencing Center for Infectious Disease"/>
            <person name="Wu L."/>
            <person name="Ma J."/>
        </authorList>
    </citation>
    <scope>NUCLEOTIDE SEQUENCE [LARGE SCALE GENOMIC DNA]</scope>
    <source>
        <strain evidence="8">JCM 17805</strain>
    </source>
</reference>
<dbReference type="Pfam" id="PF13426">
    <property type="entry name" value="PAS_9"/>
    <property type="match status" value="1"/>
</dbReference>
<dbReference type="InterPro" id="IPR035965">
    <property type="entry name" value="PAS-like_dom_sf"/>
</dbReference>
<evidence type="ECO:0008006" key="9">
    <source>
        <dbReference type="Google" id="ProtNLM"/>
    </source>
</evidence>
<proteinExistence type="predicted"/>
<dbReference type="PROSITE" id="PS50112">
    <property type="entry name" value="PAS"/>
    <property type="match status" value="1"/>
</dbReference>
<evidence type="ECO:0000256" key="2">
    <source>
        <dbReference type="ARBA" id="ARBA00022643"/>
    </source>
</evidence>
<sequence length="150" mass="17462">MIEPTLLEKLVDESNDGIVVAEREGDENVLIYTNAAFERLTGYSSEEILYQDCRFLQKEDRCQDAIQRIREALKQDQPTCEVVRNYRKDGSMFWNELRITPVFNDDDQLMYYIGIQKDVTEQMEAREKIEALEQEIEALKSKIASLEGGK</sequence>
<dbReference type="InterPro" id="IPR000700">
    <property type="entry name" value="PAS-assoc_C"/>
</dbReference>
<feature type="coiled-coil region" evidence="4">
    <location>
        <begin position="115"/>
        <end position="149"/>
    </location>
</feature>
<keyword evidence="1" id="KW-0285">Flavoprotein</keyword>
<dbReference type="PANTHER" id="PTHR47429">
    <property type="entry name" value="PROTEIN TWIN LOV 1"/>
    <property type="match status" value="1"/>
</dbReference>
<dbReference type="CDD" id="cd00130">
    <property type="entry name" value="PAS"/>
    <property type="match status" value="1"/>
</dbReference>
<evidence type="ECO:0000259" key="6">
    <source>
        <dbReference type="PROSITE" id="PS50113"/>
    </source>
</evidence>
<feature type="domain" description="PAC" evidence="6">
    <location>
        <begin position="76"/>
        <end position="131"/>
    </location>
</feature>